<dbReference type="PROSITE" id="PS01124">
    <property type="entry name" value="HTH_ARAC_FAMILY_2"/>
    <property type="match status" value="1"/>
</dbReference>
<feature type="domain" description="HTH araC/xylS-type" evidence="4">
    <location>
        <begin position="148"/>
        <end position="249"/>
    </location>
</feature>
<keyword evidence="6" id="KW-1185">Reference proteome</keyword>
<evidence type="ECO:0000256" key="2">
    <source>
        <dbReference type="ARBA" id="ARBA00023125"/>
    </source>
</evidence>
<proteinExistence type="predicted"/>
<gene>
    <name evidence="5" type="ORF">M1L60_33730</name>
</gene>
<dbReference type="InterPro" id="IPR009057">
    <property type="entry name" value="Homeodomain-like_sf"/>
</dbReference>
<dbReference type="Proteomes" id="UP001523369">
    <property type="component" value="Unassembled WGS sequence"/>
</dbReference>
<dbReference type="SMART" id="SM00342">
    <property type="entry name" value="HTH_ARAC"/>
    <property type="match status" value="1"/>
</dbReference>
<evidence type="ECO:0000256" key="1">
    <source>
        <dbReference type="ARBA" id="ARBA00023015"/>
    </source>
</evidence>
<evidence type="ECO:0000313" key="6">
    <source>
        <dbReference type="Proteomes" id="UP001523369"/>
    </source>
</evidence>
<dbReference type="PANTHER" id="PTHR46796">
    <property type="entry name" value="HTH-TYPE TRANSCRIPTIONAL ACTIVATOR RHAS-RELATED"/>
    <property type="match status" value="1"/>
</dbReference>
<dbReference type="InterPro" id="IPR018060">
    <property type="entry name" value="HTH_AraC"/>
</dbReference>
<sequence length="260" mass="28554">MGGEPQIVRRRPEPVGRLKLGLLLHGTATVSQSGHQVRLEPEQMALYDPALPYDIQLDQRWSFLVLTFPRDGLSLPSNFVRRAMRQTHPFSAGPGAVLAGFAAAALRQCGLDGTCATRLGEAGLHLIAGALATTTPDDGTATADTQRQQVLEYARKHLSEADLTHDRVAAAYRMAPRTLHRLFEHEPHTVTEYIRLQRLEAARRDLAAPMLSHLSIARVAARWQFSSQAHFTRAFQARFGVAPSTVRVSSLSSDHPRAGS</sequence>
<dbReference type="EMBL" id="JAMYJR010000038">
    <property type="protein sequence ID" value="MCO8275557.1"/>
    <property type="molecule type" value="Genomic_DNA"/>
</dbReference>
<keyword evidence="2" id="KW-0238">DNA-binding</keyword>
<name>A0ABT1DXQ3_9ACTN</name>
<dbReference type="Gene3D" id="1.10.10.60">
    <property type="entry name" value="Homeodomain-like"/>
    <property type="match status" value="1"/>
</dbReference>
<keyword evidence="1" id="KW-0805">Transcription regulation</keyword>
<accession>A0ABT1DXQ3</accession>
<evidence type="ECO:0000259" key="4">
    <source>
        <dbReference type="PROSITE" id="PS01124"/>
    </source>
</evidence>
<dbReference type="PANTHER" id="PTHR46796:SF6">
    <property type="entry name" value="ARAC SUBFAMILY"/>
    <property type="match status" value="1"/>
</dbReference>
<dbReference type="Pfam" id="PF12833">
    <property type="entry name" value="HTH_18"/>
    <property type="match status" value="1"/>
</dbReference>
<organism evidence="5 6">
    <name type="scientific">Paractinoplanes aksuensis</name>
    <dbReference type="NCBI Taxonomy" id="2939490"/>
    <lineage>
        <taxon>Bacteria</taxon>
        <taxon>Bacillati</taxon>
        <taxon>Actinomycetota</taxon>
        <taxon>Actinomycetes</taxon>
        <taxon>Micromonosporales</taxon>
        <taxon>Micromonosporaceae</taxon>
        <taxon>Paractinoplanes</taxon>
    </lineage>
</organism>
<dbReference type="SUPFAM" id="SSF46689">
    <property type="entry name" value="Homeodomain-like"/>
    <property type="match status" value="1"/>
</dbReference>
<keyword evidence="3" id="KW-0804">Transcription</keyword>
<evidence type="ECO:0000313" key="5">
    <source>
        <dbReference type="EMBL" id="MCO8275557.1"/>
    </source>
</evidence>
<dbReference type="PROSITE" id="PS00041">
    <property type="entry name" value="HTH_ARAC_FAMILY_1"/>
    <property type="match status" value="1"/>
</dbReference>
<protein>
    <submittedName>
        <fullName evidence="5">Helix-turn-helix domain-containing protein</fullName>
    </submittedName>
</protein>
<reference evidence="5 6" key="1">
    <citation type="submission" date="2022-06" db="EMBL/GenBank/DDBJ databases">
        <title>New Species of the Genus Actinoplanes, ActinopZanes ferrugineus.</title>
        <authorList>
            <person name="Ding P."/>
        </authorList>
    </citation>
    <scope>NUCLEOTIDE SEQUENCE [LARGE SCALE GENOMIC DNA]</scope>
    <source>
        <strain evidence="5 6">TRM88003</strain>
    </source>
</reference>
<dbReference type="Pfam" id="PF14525">
    <property type="entry name" value="AraC_binding_2"/>
    <property type="match status" value="1"/>
</dbReference>
<comment type="caution">
    <text evidence="5">The sequence shown here is derived from an EMBL/GenBank/DDBJ whole genome shotgun (WGS) entry which is preliminary data.</text>
</comment>
<evidence type="ECO:0000256" key="3">
    <source>
        <dbReference type="ARBA" id="ARBA00023163"/>
    </source>
</evidence>
<dbReference type="InterPro" id="IPR018062">
    <property type="entry name" value="HTH_AraC-typ_CS"/>
</dbReference>
<dbReference type="InterPro" id="IPR035418">
    <property type="entry name" value="AraC-bd_2"/>
</dbReference>
<dbReference type="InterPro" id="IPR050204">
    <property type="entry name" value="AraC_XylS_family_regulators"/>
</dbReference>